<dbReference type="PANTHER" id="PTHR43313">
    <property type="entry name" value="SHORT-CHAIN DEHYDROGENASE/REDUCTASE FAMILY 9C"/>
    <property type="match status" value="1"/>
</dbReference>
<dbReference type="InterPro" id="IPR036291">
    <property type="entry name" value="NAD(P)-bd_dom_sf"/>
</dbReference>
<dbReference type="PANTHER" id="PTHR43313:SF1">
    <property type="entry name" value="3BETA-HYDROXYSTEROID DEHYDROGENASE DHS-16"/>
    <property type="match status" value="1"/>
</dbReference>
<dbReference type="CDD" id="cd05374">
    <property type="entry name" value="17beta-HSD-like_SDR_c"/>
    <property type="match status" value="1"/>
</dbReference>
<dbReference type="Proteomes" id="UP001234880">
    <property type="component" value="Unassembled WGS sequence"/>
</dbReference>
<dbReference type="SUPFAM" id="SSF51735">
    <property type="entry name" value="NAD(P)-binding Rossmann-fold domains"/>
    <property type="match status" value="1"/>
</dbReference>
<dbReference type="Gene3D" id="3.40.50.720">
    <property type="entry name" value="NAD(P)-binding Rossmann-like Domain"/>
    <property type="match status" value="1"/>
</dbReference>
<sequence>MTTSSETRKLVVVTGASTGMGASAARELARRGFHVLAGVRRDRDADAIRSTGIEPVILDITKSEQVEALAARVADDPRALHALVNNAGIQVNAPVEALPMAEWRRVFEVNLFGHIAVTQALLPALLRGKGRVINISSIGGKFAMATYGAYAGTKFALEAVSDSLRREVGPLGVQVVVVEPGGIRTEMAARGIATANQLAAQMTPTQKERYGDLVQANNKLMASGTASGLTADAAARVIAKAVTARRPRTRYTAGRDAALIMRLGRMLSDRTLDRVLAANLRRHYPKGAVGRRGPHERLRPLWCGHR</sequence>
<accession>A0ABT9KJ08</accession>
<comment type="caution">
    <text evidence="4">The sequence shown here is derived from an EMBL/GenBank/DDBJ whole genome shotgun (WGS) entry which is preliminary data.</text>
</comment>
<dbReference type="SMART" id="SM00822">
    <property type="entry name" value="PKS_KR"/>
    <property type="match status" value="1"/>
</dbReference>
<gene>
    <name evidence="4" type="ORF">JOF35_000671</name>
</gene>
<dbReference type="EMBL" id="JAURUE010000001">
    <property type="protein sequence ID" value="MDP9608394.1"/>
    <property type="molecule type" value="Genomic_DNA"/>
</dbReference>
<comment type="similarity">
    <text evidence="1 2">Belongs to the short-chain dehydrogenases/reductases (SDR) family.</text>
</comment>
<evidence type="ECO:0000313" key="5">
    <source>
        <dbReference type="Proteomes" id="UP001234880"/>
    </source>
</evidence>
<evidence type="ECO:0000259" key="3">
    <source>
        <dbReference type="SMART" id="SM00822"/>
    </source>
</evidence>
<dbReference type="Pfam" id="PF00106">
    <property type="entry name" value="adh_short"/>
    <property type="match status" value="1"/>
</dbReference>
<name>A0ABT9KJ08_9ACTN</name>
<dbReference type="PRINTS" id="PR00081">
    <property type="entry name" value="GDHRDH"/>
</dbReference>
<dbReference type="RefSeq" id="WP_062012445.1">
    <property type="nucleotide sequence ID" value="NZ_JAURUE010000001.1"/>
</dbReference>
<dbReference type="InterPro" id="IPR020904">
    <property type="entry name" value="Sc_DH/Rdtase_CS"/>
</dbReference>
<dbReference type="PRINTS" id="PR00080">
    <property type="entry name" value="SDRFAMILY"/>
</dbReference>
<evidence type="ECO:0000256" key="2">
    <source>
        <dbReference type="RuleBase" id="RU000363"/>
    </source>
</evidence>
<dbReference type="PROSITE" id="PS00061">
    <property type="entry name" value="ADH_SHORT"/>
    <property type="match status" value="1"/>
</dbReference>
<dbReference type="InterPro" id="IPR002347">
    <property type="entry name" value="SDR_fam"/>
</dbReference>
<protein>
    <submittedName>
        <fullName evidence="4">NAD(P)-dependent dehydrogenase (Short-subunit alcohol dehydrogenase family)</fullName>
    </submittedName>
</protein>
<proteinExistence type="inferred from homology"/>
<evidence type="ECO:0000256" key="1">
    <source>
        <dbReference type="ARBA" id="ARBA00006484"/>
    </source>
</evidence>
<reference evidence="4 5" key="1">
    <citation type="submission" date="2023-07" db="EMBL/GenBank/DDBJ databases">
        <title>Sequencing the genomes of 1000 actinobacteria strains.</title>
        <authorList>
            <person name="Klenk H.-P."/>
        </authorList>
    </citation>
    <scope>NUCLEOTIDE SEQUENCE [LARGE SCALE GENOMIC DNA]</scope>
    <source>
        <strain evidence="4 5">DSM 41600</strain>
    </source>
</reference>
<dbReference type="InterPro" id="IPR057326">
    <property type="entry name" value="KR_dom"/>
</dbReference>
<keyword evidence="5" id="KW-1185">Reference proteome</keyword>
<evidence type="ECO:0000313" key="4">
    <source>
        <dbReference type="EMBL" id="MDP9608394.1"/>
    </source>
</evidence>
<feature type="domain" description="Ketoreductase" evidence="3">
    <location>
        <begin position="9"/>
        <end position="186"/>
    </location>
</feature>
<organism evidence="4 5">
    <name type="scientific">Streptomyces demainii</name>
    <dbReference type="NCBI Taxonomy" id="588122"/>
    <lineage>
        <taxon>Bacteria</taxon>
        <taxon>Bacillati</taxon>
        <taxon>Actinomycetota</taxon>
        <taxon>Actinomycetes</taxon>
        <taxon>Kitasatosporales</taxon>
        <taxon>Streptomycetaceae</taxon>
        <taxon>Streptomyces</taxon>
    </lineage>
</organism>